<feature type="coiled-coil region" evidence="4">
    <location>
        <begin position="2"/>
        <end position="29"/>
    </location>
</feature>
<evidence type="ECO:0000313" key="9">
    <source>
        <dbReference type="Proteomes" id="UP000693972"/>
    </source>
</evidence>
<dbReference type="AlphaFoldDB" id="A0A975YH74"/>
<gene>
    <name evidence="7" type="ORF">KUL25_06870</name>
    <name evidence="8" type="ORF">KUL25_06875</name>
</gene>
<evidence type="ECO:0000256" key="3">
    <source>
        <dbReference type="ARBA" id="ARBA00022833"/>
    </source>
</evidence>
<accession>A0A975YH74</accession>
<dbReference type="EMBL" id="CP078073">
    <property type="protein sequence ID" value="QXL89229.1"/>
    <property type="molecule type" value="Genomic_DNA"/>
</dbReference>
<dbReference type="InterPro" id="IPR048487">
    <property type="entry name" value="DksA-like_N"/>
</dbReference>
<dbReference type="EMBL" id="JAIMBW010000001">
    <property type="protein sequence ID" value="MBY4892482.1"/>
    <property type="molecule type" value="Genomic_DNA"/>
</dbReference>
<feature type="domain" description="DnaK suppressor protein-like N-terminal" evidence="6">
    <location>
        <begin position="9"/>
        <end position="72"/>
    </location>
</feature>
<evidence type="ECO:0000256" key="4">
    <source>
        <dbReference type="SAM" id="Coils"/>
    </source>
</evidence>
<dbReference type="Pfam" id="PF01258">
    <property type="entry name" value="zf-dskA_traR"/>
    <property type="match status" value="1"/>
</dbReference>
<feature type="domain" description="Zinc finger DksA/TraR C4-type" evidence="5">
    <location>
        <begin position="75"/>
        <end position="107"/>
    </location>
</feature>
<dbReference type="PANTHER" id="PTHR33823">
    <property type="entry name" value="RNA POLYMERASE-BINDING TRANSCRIPTION FACTOR DKSA-RELATED"/>
    <property type="match status" value="1"/>
</dbReference>
<evidence type="ECO:0000259" key="5">
    <source>
        <dbReference type="Pfam" id="PF01258"/>
    </source>
</evidence>
<dbReference type="RefSeq" id="WP_257892273.1">
    <property type="nucleotide sequence ID" value="NZ_JAIMBW010000001.1"/>
</dbReference>
<evidence type="ECO:0000313" key="7">
    <source>
        <dbReference type="EMBL" id="MBY4892482.1"/>
    </source>
</evidence>
<keyword evidence="3" id="KW-0862">Zinc</keyword>
<dbReference type="Pfam" id="PF21173">
    <property type="entry name" value="DksA-like_N"/>
    <property type="match status" value="1"/>
</dbReference>
<dbReference type="PANTHER" id="PTHR33823:SF4">
    <property type="entry name" value="GENERAL STRESS PROTEIN 16O"/>
    <property type="match status" value="1"/>
</dbReference>
<name>A0A975YH74_9RHOB</name>
<evidence type="ECO:0000256" key="1">
    <source>
        <dbReference type="ARBA" id="ARBA00022723"/>
    </source>
</evidence>
<keyword evidence="4" id="KW-0175">Coiled coil</keyword>
<dbReference type="Proteomes" id="UP000693972">
    <property type="component" value="Unassembled WGS sequence"/>
</dbReference>
<reference evidence="8 9" key="1">
    <citation type="submission" date="2021-07" db="EMBL/GenBank/DDBJ databases">
        <title>Karlodiniumbacter phycospheric gen. nov., sp. nov., a phycosphere bacterium isolated from karlodinium veneficum.</title>
        <authorList>
            <person name="Peng Y."/>
            <person name="Jiang L."/>
            <person name="Lee J."/>
        </authorList>
    </citation>
    <scope>NUCLEOTIDE SEQUENCE</scope>
    <source>
        <strain evidence="8 9">N5</strain>
    </source>
</reference>
<keyword evidence="2" id="KW-0863">Zinc-finger</keyword>
<dbReference type="Gene3D" id="1.20.120.910">
    <property type="entry name" value="DksA, coiled-coil domain"/>
    <property type="match status" value="1"/>
</dbReference>
<dbReference type="InterPro" id="IPR000962">
    <property type="entry name" value="Znf_DskA_TraR"/>
</dbReference>
<sequence>MREDLTQRRKALMARLKDLTQRMSTIDAQLDTPKTRDWEDRAIESEGDEVLEGLGHASEAEVALIRAALARMDRGEYGLCTSCGEAISSDRLDVLPFTPLCRICATERG</sequence>
<proteinExistence type="predicted"/>
<evidence type="ECO:0000313" key="8">
    <source>
        <dbReference type="EMBL" id="QXL89229.1"/>
    </source>
</evidence>
<protein>
    <submittedName>
        <fullName evidence="8">TraR/DksA C4-type zinc finger protein</fullName>
    </submittedName>
</protein>
<keyword evidence="9" id="KW-1185">Reference proteome</keyword>
<organism evidence="8">
    <name type="scientific">Gymnodinialimonas phycosphaerae</name>
    <dbReference type="NCBI Taxonomy" id="2841589"/>
    <lineage>
        <taxon>Bacteria</taxon>
        <taxon>Pseudomonadati</taxon>
        <taxon>Pseudomonadota</taxon>
        <taxon>Alphaproteobacteria</taxon>
        <taxon>Rhodobacterales</taxon>
        <taxon>Paracoccaceae</taxon>
        <taxon>Gymnodinialimonas</taxon>
    </lineage>
</organism>
<dbReference type="SUPFAM" id="SSF57716">
    <property type="entry name" value="Glucocorticoid receptor-like (DNA-binding domain)"/>
    <property type="match status" value="1"/>
</dbReference>
<evidence type="ECO:0000256" key="2">
    <source>
        <dbReference type="ARBA" id="ARBA00022771"/>
    </source>
</evidence>
<evidence type="ECO:0000259" key="6">
    <source>
        <dbReference type="Pfam" id="PF21173"/>
    </source>
</evidence>
<keyword evidence="1" id="KW-0479">Metal-binding</keyword>
<dbReference type="GO" id="GO:0008270">
    <property type="term" value="F:zinc ion binding"/>
    <property type="evidence" value="ECO:0007669"/>
    <property type="project" value="UniProtKB-KW"/>
</dbReference>